<feature type="domain" description="F-box" evidence="2">
    <location>
        <begin position="4"/>
        <end position="50"/>
    </location>
</feature>
<evidence type="ECO:0000313" key="3">
    <source>
        <dbReference type="EMBL" id="SSX22493.1"/>
    </source>
</evidence>
<dbReference type="VEuPathDB" id="VectorBase:CSON006852"/>
<name>A0A336M0X7_CULSO</name>
<dbReference type="Pfam" id="PF25372">
    <property type="entry name" value="DUF7885"/>
    <property type="match status" value="1"/>
</dbReference>
<gene>
    <name evidence="3" type="primary">CSON006852</name>
</gene>
<sequence>MACSRSVFDLPPEIIIEIFTYLKWTDLTEACLVCKLWLKIIQQHLFPAKSCLTITHCNLNDDTEPGINFINSTSKFHKLVIGKSCYVTRNSDKVFDRLQEISQLDLSGNLEWETGLLVKVLQGFTNLNCINIGLALSDQINTRNFVELICSKKIRHVTLHGVNSTFTENLLRILKENQSQNPDYKLGIQFTLHFNCDYESRDKFDTFFEQLSETLPKLEILELTVPFKVKELPVLKNADLNFSKLVKLEITSPKSFEDLKHICELIPNLQELVLWRGCLDFQLFDVFDSLTNLNTLRIQSGLRFAQNEDFCKNLQPKPKMKVLEIELIEGCINVEGFTRLMKCMPNLTHLTLNQSEIKDEHFLIICEHLTQLRELEIDFGKISDTGMMEANINNLRRLKRLKISGCYGITSSAFSNFNTVRFEELTELKLNYLGEIDSTAIKDIVSACPYIEYLSLDGCGSIDDEAVEIITKNLKRLRQFDLYLCIKVTNASVKHLLENCKRLQFLDLSAVNFDEEEKQILFKGIPSLRYIYDFDDGLDMSKYFKGRTLRKRELYCTAIF</sequence>
<dbReference type="Gene3D" id="3.80.10.10">
    <property type="entry name" value="Ribonuclease Inhibitor"/>
    <property type="match status" value="1"/>
</dbReference>
<dbReference type="PROSITE" id="PS50181">
    <property type="entry name" value="FBOX"/>
    <property type="match status" value="1"/>
</dbReference>
<dbReference type="SUPFAM" id="SSF52047">
    <property type="entry name" value="RNI-like"/>
    <property type="match status" value="1"/>
</dbReference>
<evidence type="ECO:0000259" key="2">
    <source>
        <dbReference type="PROSITE" id="PS50181"/>
    </source>
</evidence>
<dbReference type="OMA" id="FSIANGC"/>
<dbReference type="SMART" id="SM00256">
    <property type="entry name" value="FBOX"/>
    <property type="match status" value="1"/>
</dbReference>
<dbReference type="PANTHER" id="PTHR13318">
    <property type="entry name" value="PARTNER OF PAIRED, ISOFORM B-RELATED"/>
    <property type="match status" value="1"/>
</dbReference>
<dbReference type="InterPro" id="IPR057207">
    <property type="entry name" value="FBXL15_LRR"/>
</dbReference>
<accession>A0A336M0X7</accession>
<dbReference type="InterPro" id="IPR001810">
    <property type="entry name" value="F-box_dom"/>
</dbReference>
<keyword evidence="1" id="KW-0833">Ubl conjugation pathway</keyword>
<dbReference type="InterPro" id="IPR036047">
    <property type="entry name" value="F-box-like_dom_sf"/>
</dbReference>
<dbReference type="EMBL" id="UFQT01000258">
    <property type="protein sequence ID" value="SSX22493.1"/>
    <property type="molecule type" value="Genomic_DNA"/>
</dbReference>
<dbReference type="GO" id="GO:0019005">
    <property type="term" value="C:SCF ubiquitin ligase complex"/>
    <property type="evidence" value="ECO:0007669"/>
    <property type="project" value="TreeGrafter"/>
</dbReference>
<dbReference type="Pfam" id="PF12937">
    <property type="entry name" value="F-box-like"/>
    <property type="match status" value="1"/>
</dbReference>
<dbReference type="SMART" id="SM00367">
    <property type="entry name" value="LRR_CC"/>
    <property type="match status" value="3"/>
</dbReference>
<dbReference type="GO" id="GO:0031146">
    <property type="term" value="P:SCF-dependent proteasomal ubiquitin-dependent protein catabolic process"/>
    <property type="evidence" value="ECO:0007669"/>
    <property type="project" value="TreeGrafter"/>
</dbReference>
<protein>
    <submittedName>
        <fullName evidence="3">CSON006852 protein</fullName>
    </submittedName>
</protein>
<dbReference type="InterPro" id="IPR006553">
    <property type="entry name" value="Leu-rich_rpt_Cys-con_subtyp"/>
</dbReference>
<dbReference type="AlphaFoldDB" id="A0A336M0X7"/>
<dbReference type="SUPFAM" id="SSF81383">
    <property type="entry name" value="F-box domain"/>
    <property type="match status" value="1"/>
</dbReference>
<organism evidence="3">
    <name type="scientific">Culicoides sonorensis</name>
    <name type="common">Biting midge</name>
    <dbReference type="NCBI Taxonomy" id="179676"/>
    <lineage>
        <taxon>Eukaryota</taxon>
        <taxon>Metazoa</taxon>
        <taxon>Ecdysozoa</taxon>
        <taxon>Arthropoda</taxon>
        <taxon>Hexapoda</taxon>
        <taxon>Insecta</taxon>
        <taxon>Pterygota</taxon>
        <taxon>Neoptera</taxon>
        <taxon>Endopterygota</taxon>
        <taxon>Diptera</taxon>
        <taxon>Nematocera</taxon>
        <taxon>Chironomoidea</taxon>
        <taxon>Ceratopogonidae</taxon>
        <taxon>Ceratopogoninae</taxon>
        <taxon>Culicoides</taxon>
        <taxon>Monoculicoides</taxon>
    </lineage>
</organism>
<proteinExistence type="predicted"/>
<evidence type="ECO:0000256" key="1">
    <source>
        <dbReference type="ARBA" id="ARBA00022786"/>
    </source>
</evidence>
<dbReference type="InterPro" id="IPR032675">
    <property type="entry name" value="LRR_dom_sf"/>
</dbReference>
<dbReference type="Gene3D" id="1.20.1280.50">
    <property type="match status" value="1"/>
</dbReference>
<reference evidence="3" key="1">
    <citation type="submission" date="2018-07" db="EMBL/GenBank/DDBJ databases">
        <authorList>
            <person name="Quirk P.G."/>
            <person name="Krulwich T.A."/>
        </authorList>
    </citation>
    <scope>NUCLEOTIDE SEQUENCE</scope>
</reference>